<reference evidence="2 3" key="1">
    <citation type="submission" date="2016-11" db="EMBL/GenBank/DDBJ databases">
        <title>The macronuclear genome of Stentor coeruleus: a giant cell with tiny introns.</title>
        <authorList>
            <person name="Slabodnick M."/>
            <person name="Ruby J.G."/>
            <person name="Reiff S.B."/>
            <person name="Swart E.C."/>
            <person name="Gosai S."/>
            <person name="Prabakaran S."/>
            <person name="Witkowska E."/>
            <person name="Larue G.E."/>
            <person name="Fisher S."/>
            <person name="Freeman R.M."/>
            <person name="Gunawardena J."/>
            <person name="Chu W."/>
            <person name="Stover N.A."/>
            <person name="Gregory B.D."/>
            <person name="Nowacki M."/>
            <person name="Derisi J."/>
            <person name="Roy S.W."/>
            <person name="Marshall W.F."/>
            <person name="Sood P."/>
        </authorList>
    </citation>
    <scope>NUCLEOTIDE SEQUENCE [LARGE SCALE GENOMIC DNA]</scope>
    <source>
        <strain evidence="2">WM001</strain>
    </source>
</reference>
<evidence type="ECO:0000313" key="3">
    <source>
        <dbReference type="Proteomes" id="UP000187209"/>
    </source>
</evidence>
<protein>
    <submittedName>
        <fullName evidence="2">Uncharacterized protein</fullName>
    </submittedName>
</protein>
<keyword evidence="3" id="KW-1185">Reference proteome</keyword>
<dbReference type="Proteomes" id="UP000187209">
    <property type="component" value="Unassembled WGS sequence"/>
</dbReference>
<feature type="compositionally biased region" description="Polar residues" evidence="1">
    <location>
        <begin position="262"/>
        <end position="277"/>
    </location>
</feature>
<gene>
    <name evidence="2" type="ORF">SteCoe_33866</name>
</gene>
<feature type="region of interest" description="Disordered" evidence="1">
    <location>
        <begin position="36"/>
        <end position="69"/>
    </location>
</feature>
<dbReference type="EMBL" id="MPUH01001301">
    <property type="protein sequence ID" value="OMJ68633.1"/>
    <property type="molecule type" value="Genomic_DNA"/>
</dbReference>
<feature type="region of interest" description="Disordered" evidence="1">
    <location>
        <begin position="255"/>
        <end position="277"/>
    </location>
</feature>
<organism evidence="2 3">
    <name type="scientific">Stentor coeruleus</name>
    <dbReference type="NCBI Taxonomy" id="5963"/>
    <lineage>
        <taxon>Eukaryota</taxon>
        <taxon>Sar</taxon>
        <taxon>Alveolata</taxon>
        <taxon>Ciliophora</taxon>
        <taxon>Postciliodesmatophora</taxon>
        <taxon>Heterotrichea</taxon>
        <taxon>Heterotrichida</taxon>
        <taxon>Stentoridae</taxon>
        <taxon>Stentor</taxon>
    </lineage>
</organism>
<evidence type="ECO:0000256" key="1">
    <source>
        <dbReference type="SAM" id="MobiDB-lite"/>
    </source>
</evidence>
<name>A0A1R2AVS4_9CILI</name>
<accession>A0A1R2AVS4</accession>
<feature type="compositionally biased region" description="Basic and acidic residues" evidence="1">
    <location>
        <begin position="40"/>
        <end position="61"/>
    </location>
</feature>
<proteinExistence type="predicted"/>
<dbReference type="AlphaFoldDB" id="A0A1R2AVS4"/>
<sequence length="277" mass="31121">MAELKYGTNYTSVKVKYAPGGASSINLAWEEPKVPIGSRLDAKNSEKRNAVQDPFKSREGIRGSYDNEDPNVYDRHQKMPQPINPTFLQNRDNIGHQMYKPVMPMKQEAYAQQPAFNDNYFHPKENALSNPYELQMPQQNYFKPPENEGNYFRNPNYNARESPFTHLGYASGDSYANAGNPGKEAFSPPSHNNFGNMNQQNINKEPIVNQPLGYQGGNKAYGLPPKYSNPSQPVYPLDAFSNNGGYREEKKYQPSYAGKNSVKVSNPPGGQSSIFFG</sequence>
<evidence type="ECO:0000313" key="2">
    <source>
        <dbReference type="EMBL" id="OMJ68633.1"/>
    </source>
</evidence>
<comment type="caution">
    <text evidence="2">The sequence shown here is derived from an EMBL/GenBank/DDBJ whole genome shotgun (WGS) entry which is preliminary data.</text>
</comment>